<feature type="compositionally biased region" description="Polar residues" evidence="1">
    <location>
        <begin position="90"/>
        <end position="106"/>
    </location>
</feature>
<reference evidence="2 3" key="1">
    <citation type="submission" date="2019-06" db="EMBL/GenBank/DDBJ databases">
        <title>Draft genomes of female and male turbot (Scophthalmus maximus).</title>
        <authorList>
            <person name="Xu H."/>
            <person name="Xu X.-W."/>
            <person name="Shao C."/>
            <person name="Chen S."/>
        </authorList>
    </citation>
    <scope>NUCLEOTIDE SEQUENCE [LARGE SCALE GENOMIC DNA]</scope>
    <source>
        <strain evidence="2">Ysfricsl-2016a</strain>
        <tissue evidence="2">Blood</tissue>
    </source>
</reference>
<evidence type="ECO:0000256" key="1">
    <source>
        <dbReference type="SAM" id="MobiDB-lite"/>
    </source>
</evidence>
<organism evidence="2 3">
    <name type="scientific">Scophthalmus maximus</name>
    <name type="common">Turbot</name>
    <name type="synonym">Psetta maxima</name>
    <dbReference type="NCBI Taxonomy" id="52904"/>
    <lineage>
        <taxon>Eukaryota</taxon>
        <taxon>Metazoa</taxon>
        <taxon>Chordata</taxon>
        <taxon>Craniata</taxon>
        <taxon>Vertebrata</taxon>
        <taxon>Euteleostomi</taxon>
        <taxon>Actinopterygii</taxon>
        <taxon>Neopterygii</taxon>
        <taxon>Teleostei</taxon>
        <taxon>Neoteleostei</taxon>
        <taxon>Acanthomorphata</taxon>
        <taxon>Carangaria</taxon>
        <taxon>Pleuronectiformes</taxon>
        <taxon>Pleuronectoidei</taxon>
        <taxon>Scophthalmidae</taxon>
        <taxon>Scophthalmus</taxon>
    </lineage>
</organism>
<evidence type="ECO:0000313" key="2">
    <source>
        <dbReference type="EMBL" id="KAF0042691.1"/>
    </source>
</evidence>
<dbReference type="EMBL" id="VEVO01000004">
    <property type="protein sequence ID" value="KAF0042691.1"/>
    <property type="molecule type" value="Genomic_DNA"/>
</dbReference>
<proteinExistence type="predicted"/>
<dbReference type="AlphaFoldDB" id="A0A6A4TIJ1"/>
<gene>
    <name evidence="2" type="ORF">F2P81_004028</name>
</gene>
<dbReference type="Proteomes" id="UP000438429">
    <property type="component" value="Unassembled WGS sequence"/>
</dbReference>
<name>A0A6A4TIJ1_SCOMX</name>
<comment type="caution">
    <text evidence="2">The sequence shown here is derived from an EMBL/GenBank/DDBJ whole genome shotgun (WGS) entry which is preliminary data.</text>
</comment>
<accession>A0A6A4TIJ1</accession>
<protein>
    <submittedName>
        <fullName evidence="2">Uncharacterized protein</fullName>
    </submittedName>
</protein>
<sequence length="161" mass="17835">MKRELMLEDKTNLWQICTLSPGPALICRPGGVGIDPRRSTFVTITSRVYGLMLDTSHSQAPLQVTVGHCRGGVTRGGSVSTASLGDRTGEQQNVAPRETSLNTSGQRDVVRDSPTAARLPRGQNRVRRLLHHELSRTEEDDAHESFRISSTYFSFQKNMVK</sequence>
<evidence type="ECO:0000313" key="3">
    <source>
        <dbReference type="Proteomes" id="UP000438429"/>
    </source>
</evidence>
<feature type="region of interest" description="Disordered" evidence="1">
    <location>
        <begin position="77"/>
        <end position="124"/>
    </location>
</feature>